<name>A0AAD7U047_9APHY</name>
<keyword evidence="3" id="KW-1185">Reference proteome</keyword>
<dbReference type="Proteomes" id="UP001215151">
    <property type="component" value="Unassembled WGS sequence"/>
</dbReference>
<dbReference type="PANTHER" id="PTHR21310:SF15">
    <property type="entry name" value="AMINOGLYCOSIDE PHOSPHOTRANSFERASE DOMAIN-CONTAINING PROTEIN"/>
    <property type="match status" value="1"/>
</dbReference>
<dbReference type="Gene3D" id="3.90.1200.10">
    <property type="match status" value="1"/>
</dbReference>
<feature type="domain" description="Aminoglycoside phosphotransferase" evidence="1">
    <location>
        <begin position="91"/>
        <end position="286"/>
    </location>
</feature>
<evidence type="ECO:0000259" key="1">
    <source>
        <dbReference type="Pfam" id="PF01636"/>
    </source>
</evidence>
<dbReference type="PANTHER" id="PTHR21310">
    <property type="entry name" value="AMINOGLYCOSIDE PHOSPHOTRANSFERASE-RELATED-RELATED"/>
    <property type="match status" value="1"/>
</dbReference>
<gene>
    <name evidence="2" type="ORF">ONZ51_g2170</name>
</gene>
<evidence type="ECO:0000313" key="3">
    <source>
        <dbReference type="Proteomes" id="UP001215151"/>
    </source>
</evidence>
<dbReference type="Pfam" id="PF01636">
    <property type="entry name" value="APH"/>
    <property type="match status" value="1"/>
</dbReference>
<dbReference type="AlphaFoldDB" id="A0AAD7U047"/>
<accession>A0AAD7U047</accession>
<organism evidence="2 3">
    <name type="scientific">Trametes cubensis</name>
    <dbReference type="NCBI Taxonomy" id="1111947"/>
    <lineage>
        <taxon>Eukaryota</taxon>
        <taxon>Fungi</taxon>
        <taxon>Dikarya</taxon>
        <taxon>Basidiomycota</taxon>
        <taxon>Agaricomycotina</taxon>
        <taxon>Agaricomycetes</taxon>
        <taxon>Polyporales</taxon>
        <taxon>Polyporaceae</taxon>
        <taxon>Trametes</taxon>
    </lineage>
</organism>
<dbReference type="Gene3D" id="3.30.200.150">
    <property type="match status" value="1"/>
</dbReference>
<dbReference type="EMBL" id="JAPEVG010000033">
    <property type="protein sequence ID" value="KAJ8494692.1"/>
    <property type="molecule type" value="Genomic_DNA"/>
</dbReference>
<reference evidence="2" key="1">
    <citation type="submission" date="2022-11" db="EMBL/GenBank/DDBJ databases">
        <title>Genome Sequence of Cubamyces cubensis.</title>
        <authorList>
            <person name="Buettner E."/>
        </authorList>
    </citation>
    <scope>NUCLEOTIDE SEQUENCE</scope>
    <source>
        <strain evidence="2">MPL-01</strain>
    </source>
</reference>
<sequence>MSDTTIFWDAHGNATELPTFPDSFEKIMAGDALYEHYRPILAAVETALSLKIIGIDIRSANTNLILDVEYEDGRHDIIRTPNPDIPDDERDPDAASRIVQEGELLRWLRANSTLPVPAICAVIHDSGPEGRSIVVMEKVTGRMVLNCIGRALPSVKERLLHAFAGFQIKMFRLDVPQRIGTARCTEGKLEVVPSSDAPETGYDSLEEYVYSILESKERALLECTDADARTRGTQVLSRIRRELRLILARISEPSYRRCVLKHDDLAPLNMLMNESGDLTGVIDWDYQSVLPAVLAVEYPSFIQYGGVLDPVYAVELGEGMETWWFVSPHDAKLLKDHYTEIAKAKDPEYHAALVDGEILHHTIDWLCSGRDYAVIEGWMNTVFSPS</sequence>
<dbReference type="InterPro" id="IPR011009">
    <property type="entry name" value="Kinase-like_dom_sf"/>
</dbReference>
<comment type="caution">
    <text evidence="2">The sequence shown here is derived from an EMBL/GenBank/DDBJ whole genome shotgun (WGS) entry which is preliminary data.</text>
</comment>
<evidence type="ECO:0000313" key="2">
    <source>
        <dbReference type="EMBL" id="KAJ8494692.1"/>
    </source>
</evidence>
<proteinExistence type="predicted"/>
<dbReference type="SUPFAM" id="SSF56112">
    <property type="entry name" value="Protein kinase-like (PK-like)"/>
    <property type="match status" value="1"/>
</dbReference>
<protein>
    <recommendedName>
        <fullName evidence="1">Aminoglycoside phosphotransferase domain-containing protein</fullName>
    </recommendedName>
</protein>
<dbReference type="InterPro" id="IPR002575">
    <property type="entry name" value="Aminoglycoside_PTrfase"/>
</dbReference>
<dbReference type="InterPro" id="IPR051678">
    <property type="entry name" value="AGP_Transferase"/>
</dbReference>